<evidence type="ECO:0000313" key="5">
    <source>
        <dbReference type="Proteomes" id="UP000554482"/>
    </source>
</evidence>
<sequence length="495" mass="54782">MDGTQPIAKRTRRQFDLFCIAEIERRKKHKGNSTAGLTQCRGGGKRKDSYDNVVVLDVDVNDLNVEVKDNDNSNEDYINFIKVMEAEVVKGRGREGGFINRKSSSGSYDREVDKVKERHFGSFNLRRDSDLQRKKLEQEKIEIIDIDDSDINDSDDNEVKGGDREGGFVNRKCSSRSCFDGKGADEGETQFYSVELRRDSGLQRNSLEQGKIKILDIDGCNMDDCNINVGDDNDNEDDGDDVSGGGGDDNDKDASIGNDDDDGNSDGDNDDADSVDGGGGHAADYDASQVLQYDIRTGGVYGSNGYDSGTIGRGLLAVDSNYKPKEMKRGMIGGLNNQKGVSHGEELPVKYTDAKFFIIKASSEENLHKSIKYSLWASTPDGNKKLDVGYQEAQEKSGNCPVFLFFSVNSSGQFVGLAEMVGPVKNGFFRVKWHIIKDIPNSLLKHTLENNYNKLVTESRDTQEVTLKNGLQMLKIFEDHSCKTCILNDCEGCQK</sequence>
<feature type="compositionally biased region" description="Acidic residues" evidence="2">
    <location>
        <begin position="147"/>
        <end position="156"/>
    </location>
</feature>
<dbReference type="CDD" id="cd21134">
    <property type="entry name" value="YTH"/>
    <property type="match status" value="1"/>
</dbReference>
<protein>
    <recommendedName>
        <fullName evidence="1">YTH domain-containing family protein</fullName>
    </recommendedName>
</protein>
<feature type="domain" description="YTH" evidence="3">
    <location>
        <begin position="354"/>
        <end position="477"/>
    </location>
</feature>
<dbReference type="GO" id="GO:0005737">
    <property type="term" value="C:cytoplasm"/>
    <property type="evidence" value="ECO:0007669"/>
    <property type="project" value="TreeGrafter"/>
</dbReference>
<evidence type="ECO:0000256" key="1">
    <source>
        <dbReference type="RuleBase" id="RU369095"/>
    </source>
</evidence>
<feature type="region of interest" description="Disordered" evidence="2">
    <location>
        <begin position="227"/>
        <end position="283"/>
    </location>
</feature>
<comment type="caution">
    <text evidence="4">The sequence shown here is derived from an EMBL/GenBank/DDBJ whole genome shotgun (WGS) entry which is preliminary data.</text>
</comment>
<dbReference type="Proteomes" id="UP000554482">
    <property type="component" value="Unassembled WGS sequence"/>
</dbReference>
<reference evidence="4 5" key="1">
    <citation type="submission" date="2020-06" db="EMBL/GenBank/DDBJ databases">
        <title>Transcriptomic and genomic resources for Thalictrum thalictroides and T. hernandezii: Facilitating candidate gene discovery in an emerging model plant lineage.</title>
        <authorList>
            <person name="Arias T."/>
            <person name="Riano-Pachon D.M."/>
            <person name="Di Stilio V.S."/>
        </authorList>
    </citation>
    <scope>NUCLEOTIDE SEQUENCE [LARGE SCALE GENOMIC DNA]</scope>
    <source>
        <strain evidence="5">cv. WT478/WT964</strain>
        <tissue evidence="4">Leaves</tissue>
    </source>
</reference>
<dbReference type="InterPro" id="IPR045168">
    <property type="entry name" value="YTH_prot"/>
</dbReference>
<feature type="compositionally biased region" description="Acidic residues" evidence="2">
    <location>
        <begin position="231"/>
        <end position="241"/>
    </location>
</feature>
<proteinExistence type="inferred from homology"/>
<dbReference type="AlphaFoldDB" id="A0A7J6UWP1"/>
<dbReference type="Gene3D" id="3.10.590.10">
    <property type="entry name" value="ph1033 like domains"/>
    <property type="match status" value="1"/>
</dbReference>
<dbReference type="InterPro" id="IPR007275">
    <property type="entry name" value="YTH_domain"/>
</dbReference>
<keyword evidence="1" id="KW-0694">RNA-binding</keyword>
<dbReference type="GO" id="GO:0003729">
    <property type="term" value="F:mRNA binding"/>
    <property type="evidence" value="ECO:0007669"/>
    <property type="project" value="UniProtKB-UniRule"/>
</dbReference>
<keyword evidence="5" id="KW-1185">Reference proteome</keyword>
<dbReference type="GO" id="GO:0061157">
    <property type="term" value="P:mRNA destabilization"/>
    <property type="evidence" value="ECO:0007669"/>
    <property type="project" value="TreeGrafter"/>
</dbReference>
<dbReference type="PROSITE" id="PS50882">
    <property type="entry name" value="YTH"/>
    <property type="match status" value="1"/>
</dbReference>
<gene>
    <name evidence="4" type="ORF">FRX31_033393</name>
</gene>
<dbReference type="GO" id="GO:1990247">
    <property type="term" value="F:N6-methyladenosine-containing RNA reader activity"/>
    <property type="evidence" value="ECO:0007669"/>
    <property type="project" value="UniProtKB-UniRule"/>
</dbReference>
<dbReference type="Pfam" id="PF04146">
    <property type="entry name" value="YTH"/>
    <property type="match status" value="1"/>
</dbReference>
<dbReference type="OrthoDB" id="306690at2759"/>
<feature type="compositionally biased region" description="Basic and acidic residues" evidence="2">
    <location>
        <begin position="157"/>
        <end position="166"/>
    </location>
</feature>
<feature type="compositionally biased region" description="Acidic residues" evidence="2">
    <location>
        <begin position="258"/>
        <end position="274"/>
    </location>
</feature>
<evidence type="ECO:0000256" key="2">
    <source>
        <dbReference type="SAM" id="MobiDB-lite"/>
    </source>
</evidence>
<dbReference type="PANTHER" id="PTHR12357">
    <property type="entry name" value="YTH YT521-B HOMOLOGY DOMAIN-CONTAINING"/>
    <property type="match status" value="1"/>
</dbReference>
<dbReference type="EMBL" id="JABWDY010041937">
    <property type="protein sequence ID" value="KAF5177016.1"/>
    <property type="molecule type" value="Genomic_DNA"/>
</dbReference>
<evidence type="ECO:0000313" key="4">
    <source>
        <dbReference type="EMBL" id="KAF5177016.1"/>
    </source>
</evidence>
<evidence type="ECO:0000259" key="3">
    <source>
        <dbReference type="PROSITE" id="PS50882"/>
    </source>
</evidence>
<name>A0A7J6UWP1_THATH</name>
<feature type="region of interest" description="Disordered" evidence="2">
    <location>
        <begin position="147"/>
        <end position="166"/>
    </location>
</feature>
<comment type="function">
    <text evidence="1">Specifically recognizes and binds N6-methyladenosine (m6A)-containing RNAs, and regulates mRNA stability. M6A is a modification present at internal sites of mRNAs and some non-coding RNAs and plays a role in mRNA stability and processing.</text>
</comment>
<dbReference type="PANTHER" id="PTHR12357:SF99">
    <property type="entry name" value="YTH DOMAIN-CONTAINING PROTEIN ECT2-RELATED"/>
    <property type="match status" value="1"/>
</dbReference>
<comment type="similarity">
    <text evidence="1">Belongs to the YTHDF family.</text>
</comment>
<accession>A0A7J6UWP1</accession>
<organism evidence="4 5">
    <name type="scientific">Thalictrum thalictroides</name>
    <name type="common">Rue-anemone</name>
    <name type="synonym">Anemone thalictroides</name>
    <dbReference type="NCBI Taxonomy" id="46969"/>
    <lineage>
        <taxon>Eukaryota</taxon>
        <taxon>Viridiplantae</taxon>
        <taxon>Streptophyta</taxon>
        <taxon>Embryophyta</taxon>
        <taxon>Tracheophyta</taxon>
        <taxon>Spermatophyta</taxon>
        <taxon>Magnoliopsida</taxon>
        <taxon>Ranunculales</taxon>
        <taxon>Ranunculaceae</taxon>
        <taxon>Thalictroideae</taxon>
        <taxon>Thalictrum</taxon>
    </lineage>
</organism>